<sequence length="130" mass="14579">PIPNWTQSLIKSITHDVTRHTRFKIIITIINRKQPLTYNNTPCDDCSNCAEGFTDVQIQVCARLYCFRFVAFMTRRLQIPAPALVSHHLVAASCCSNCSLLTGIHAQFKHFRVLVTSPINVGNIHTGGRS</sequence>
<evidence type="ECO:0000313" key="1">
    <source>
        <dbReference type="EMBL" id="KAG7462386.1"/>
    </source>
</evidence>
<protein>
    <submittedName>
        <fullName evidence="1">Uncharacterized protein</fullName>
    </submittedName>
</protein>
<organism evidence="1 2">
    <name type="scientific">Solea senegalensis</name>
    <name type="common">Senegalese sole</name>
    <dbReference type="NCBI Taxonomy" id="28829"/>
    <lineage>
        <taxon>Eukaryota</taxon>
        <taxon>Metazoa</taxon>
        <taxon>Chordata</taxon>
        <taxon>Craniata</taxon>
        <taxon>Vertebrata</taxon>
        <taxon>Euteleostomi</taxon>
        <taxon>Actinopterygii</taxon>
        <taxon>Neopterygii</taxon>
        <taxon>Teleostei</taxon>
        <taxon>Neoteleostei</taxon>
        <taxon>Acanthomorphata</taxon>
        <taxon>Carangaria</taxon>
        <taxon>Pleuronectiformes</taxon>
        <taxon>Pleuronectoidei</taxon>
        <taxon>Soleidae</taxon>
        <taxon>Solea</taxon>
    </lineage>
</organism>
<keyword evidence="2" id="KW-1185">Reference proteome</keyword>
<proteinExistence type="predicted"/>
<evidence type="ECO:0000313" key="2">
    <source>
        <dbReference type="Proteomes" id="UP000693946"/>
    </source>
</evidence>
<feature type="non-terminal residue" evidence="1">
    <location>
        <position position="1"/>
    </location>
</feature>
<accession>A0AAV6PJ78</accession>
<reference evidence="1 2" key="1">
    <citation type="journal article" date="2021" name="Sci. Rep.">
        <title>Chromosome anchoring in Senegalese sole (Solea senegalensis) reveals sex-associated markers and genome rearrangements in flatfish.</title>
        <authorList>
            <person name="Guerrero-Cozar I."/>
            <person name="Gomez-Garrido J."/>
            <person name="Berbel C."/>
            <person name="Martinez-Blanch J.F."/>
            <person name="Alioto T."/>
            <person name="Claros M.G."/>
            <person name="Gagnaire P.A."/>
            <person name="Manchado M."/>
        </authorList>
    </citation>
    <scope>NUCLEOTIDE SEQUENCE [LARGE SCALE GENOMIC DNA]</scope>
    <source>
        <strain evidence="1">Sse05_10M</strain>
    </source>
</reference>
<comment type="caution">
    <text evidence="1">The sequence shown here is derived from an EMBL/GenBank/DDBJ whole genome shotgun (WGS) entry which is preliminary data.</text>
</comment>
<name>A0AAV6PJ78_SOLSE</name>
<gene>
    <name evidence="1" type="ORF">JOB18_027594</name>
</gene>
<dbReference type="EMBL" id="JAGKHQ010000958">
    <property type="protein sequence ID" value="KAG7462386.1"/>
    <property type="molecule type" value="Genomic_DNA"/>
</dbReference>
<dbReference type="AlphaFoldDB" id="A0AAV6PJ78"/>
<dbReference type="Proteomes" id="UP000693946">
    <property type="component" value="Unassembled WGS sequence"/>
</dbReference>